<keyword evidence="3" id="KW-1185">Reference proteome</keyword>
<sequence>MEGKAEFIEKSAVNILDQVLAIGTSGEYELIVVGNGRRPSTMVAALADHAIEHPELGPVGEVLAASGRGIASSVLVVQQQHVSEELPVSKIRQAEDDVNGRQDQISSAV</sequence>
<proteinExistence type="predicted"/>
<dbReference type="Proteomes" id="UP001289374">
    <property type="component" value="Unassembled WGS sequence"/>
</dbReference>
<feature type="domain" description="Cation/H(+) antiporter C-terminal" evidence="1">
    <location>
        <begin position="7"/>
        <end position="80"/>
    </location>
</feature>
<dbReference type="InterPro" id="IPR057290">
    <property type="entry name" value="CHX17_C"/>
</dbReference>
<organism evidence="2 3">
    <name type="scientific">Sesamum angolense</name>
    <dbReference type="NCBI Taxonomy" id="2727404"/>
    <lineage>
        <taxon>Eukaryota</taxon>
        <taxon>Viridiplantae</taxon>
        <taxon>Streptophyta</taxon>
        <taxon>Embryophyta</taxon>
        <taxon>Tracheophyta</taxon>
        <taxon>Spermatophyta</taxon>
        <taxon>Magnoliopsida</taxon>
        <taxon>eudicotyledons</taxon>
        <taxon>Gunneridae</taxon>
        <taxon>Pentapetalae</taxon>
        <taxon>asterids</taxon>
        <taxon>lamiids</taxon>
        <taxon>Lamiales</taxon>
        <taxon>Pedaliaceae</taxon>
        <taxon>Sesamum</taxon>
    </lineage>
</organism>
<dbReference type="AlphaFoldDB" id="A0AAE1WF38"/>
<evidence type="ECO:0000259" key="1">
    <source>
        <dbReference type="Pfam" id="PF23259"/>
    </source>
</evidence>
<dbReference type="Pfam" id="PF23259">
    <property type="entry name" value="CHX17_C"/>
    <property type="match status" value="1"/>
</dbReference>
<comment type="caution">
    <text evidence="2">The sequence shown here is derived from an EMBL/GenBank/DDBJ whole genome shotgun (WGS) entry which is preliminary data.</text>
</comment>
<name>A0AAE1WF38_9LAMI</name>
<protein>
    <submittedName>
        <fullName evidence="2">Cation/H(+) antiporter 20</fullName>
    </submittedName>
</protein>
<dbReference type="EMBL" id="JACGWL010000011">
    <property type="protein sequence ID" value="KAK4392229.1"/>
    <property type="molecule type" value="Genomic_DNA"/>
</dbReference>
<gene>
    <name evidence="2" type="ORF">Sango_2000700</name>
</gene>
<reference evidence="2" key="1">
    <citation type="submission" date="2020-06" db="EMBL/GenBank/DDBJ databases">
        <authorList>
            <person name="Li T."/>
            <person name="Hu X."/>
            <person name="Zhang T."/>
            <person name="Song X."/>
            <person name="Zhang H."/>
            <person name="Dai N."/>
            <person name="Sheng W."/>
            <person name="Hou X."/>
            <person name="Wei L."/>
        </authorList>
    </citation>
    <scope>NUCLEOTIDE SEQUENCE</scope>
    <source>
        <strain evidence="2">K16</strain>
        <tissue evidence="2">Leaf</tissue>
    </source>
</reference>
<evidence type="ECO:0000313" key="2">
    <source>
        <dbReference type="EMBL" id="KAK4392229.1"/>
    </source>
</evidence>
<reference evidence="2" key="2">
    <citation type="journal article" date="2024" name="Plant">
        <title>Genomic evolution and insights into agronomic trait innovations of Sesamum species.</title>
        <authorList>
            <person name="Miao H."/>
            <person name="Wang L."/>
            <person name="Qu L."/>
            <person name="Liu H."/>
            <person name="Sun Y."/>
            <person name="Le M."/>
            <person name="Wang Q."/>
            <person name="Wei S."/>
            <person name="Zheng Y."/>
            <person name="Lin W."/>
            <person name="Duan Y."/>
            <person name="Cao H."/>
            <person name="Xiong S."/>
            <person name="Wang X."/>
            <person name="Wei L."/>
            <person name="Li C."/>
            <person name="Ma Q."/>
            <person name="Ju M."/>
            <person name="Zhao R."/>
            <person name="Li G."/>
            <person name="Mu C."/>
            <person name="Tian Q."/>
            <person name="Mei H."/>
            <person name="Zhang T."/>
            <person name="Gao T."/>
            <person name="Zhang H."/>
        </authorList>
    </citation>
    <scope>NUCLEOTIDE SEQUENCE</scope>
    <source>
        <strain evidence="2">K16</strain>
    </source>
</reference>
<accession>A0AAE1WF38</accession>
<evidence type="ECO:0000313" key="3">
    <source>
        <dbReference type="Proteomes" id="UP001289374"/>
    </source>
</evidence>